<dbReference type="GO" id="GO:0005524">
    <property type="term" value="F:ATP binding"/>
    <property type="evidence" value="ECO:0007669"/>
    <property type="project" value="UniProtKB-KW"/>
</dbReference>
<feature type="region of interest" description="Disordered" evidence="6">
    <location>
        <begin position="654"/>
        <end position="677"/>
    </location>
</feature>
<feature type="transmembrane region" description="Helical" evidence="7">
    <location>
        <begin position="109"/>
        <end position="136"/>
    </location>
</feature>
<comment type="catalytic activity">
    <reaction evidence="1">
        <text>ATP + protein L-histidine = ADP + protein N-phospho-L-histidine.</text>
        <dbReference type="EC" id="2.7.13.3"/>
    </reaction>
</comment>
<keyword evidence="7" id="KW-1133">Transmembrane helix</keyword>
<dbReference type="InterPro" id="IPR005467">
    <property type="entry name" value="His_kinase_dom"/>
</dbReference>
<dbReference type="SMART" id="SM00388">
    <property type="entry name" value="HisKA"/>
    <property type="match status" value="1"/>
</dbReference>
<proteinExistence type="predicted"/>
<dbReference type="EC" id="2.7.13.3" evidence="2"/>
<keyword evidence="7" id="KW-0472">Membrane</keyword>
<feature type="domain" description="Histidine kinase" evidence="8">
    <location>
        <begin position="373"/>
        <end position="600"/>
    </location>
</feature>
<dbReference type="EMBL" id="JBHUFA010000001">
    <property type="protein sequence ID" value="MFD1694873.1"/>
    <property type="molecule type" value="Genomic_DNA"/>
</dbReference>
<keyword evidence="9" id="KW-0067">ATP-binding</keyword>
<evidence type="ECO:0000256" key="5">
    <source>
        <dbReference type="ARBA" id="ARBA00022777"/>
    </source>
</evidence>
<feature type="transmembrane region" description="Helical" evidence="7">
    <location>
        <begin position="46"/>
        <end position="65"/>
    </location>
</feature>
<evidence type="ECO:0000256" key="2">
    <source>
        <dbReference type="ARBA" id="ARBA00012438"/>
    </source>
</evidence>
<feature type="compositionally biased region" description="Basic and acidic residues" evidence="6">
    <location>
        <begin position="666"/>
        <end position="677"/>
    </location>
</feature>
<evidence type="ECO:0000256" key="6">
    <source>
        <dbReference type="SAM" id="MobiDB-lite"/>
    </source>
</evidence>
<dbReference type="InterPro" id="IPR036097">
    <property type="entry name" value="HisK_dim/P_sf"/>
</dbReference>
<evidence type="ECO:0000256" key="1">
    <source>
        <dbReference type="ARBA" id="ARBA00000085"/>
    </source>
</evidence>
<dbReference type="InterPro" id="IPR003661">
    <property type="entry name" value="HisK_dim/P_dom"/>
</dbReference>
<keyword evidence="3" id="KW-0597">Phosphoprotein</keyword>
<evidence type="ECO:0000256" key="7">
    <source>
        <dbReference type="SAM" id="Phobius"/>
    </source>
</evidence>
<feature type="transmembrane region" description="Helical" evidence="7">
    <location>
        <begin position="181"/>
        <end position="204"/>
    </location>
</feature>
<dbReference type="InterPro" id="IPR036890">
    <property type="entry name" value="HATPase_C_sf"/>
</dbReference>
<dbReference type="Pfam" id="PF02518">
    <property type="entry name" value="HATPase_c"/>
    <property type="match status" value="1"/>
</dbReference>
<evidence type="ECO:0000259" key="8">
    <source>
        <dbReference type="PROSITE" id="PS50109"/>
    </source>
</evidence>
<feature type="compositionally biased region" description="Polar residues" evidence="6">
    <location>
        <begin position="655"/>
        <end position="664"/>
    </location>
</feature>
<dbReference type="PRINTS" id="PR00344">
    <property type="entry name" value="BCTRLSENSOR"/>
</dbReference>
<gene>
    <name evidence="9" type="ORF">ACFSC7_05040</name>
</gene>
<dbReference type="CDD" id="cd00082">
    <property type="entry name" value="HisKA"/>
    <property type="match status" value="1"/>
</dbReference>
<reference evidence="10" key="1">
    <citation type="journal article" date="2019" name="Int. J. Syst. Evol. Microbiol.">
        <title>The Global Catalogue of Microorganisms (GCM) 10K type strain sequencing project: providing services to taxonomists for standard genome sequencing and annotation.</title>
        <authorList>
            <consortium name="The Broad Institute Genomics Platform"/>
            <consortium name="The Broad Institute Genome Sequencing Center for Infectious Disease"/>
            <person name="Wu L."/>
            <person name="Ma J."/>
        </authorList>
    </citation>
    <scope>NUCLEOTIDE SEQUENCE [LARGE SCALE GENOMIC DNA]</scope>
    <source>
        <strain evidence="10">JCM 3369</strain>
    </source>
</reference>
<dbReference type="Pfam" id="PF00512">
    <property type="entry name" value="HisKA"/>
    <property type="match status" value="1"/>
</dbReference>
<dbReference type="InterPro" id="IPR004358">
    <property type="entry name" value="Sig_transdc_His_kin-like_C"/>
</dbReference>
<keyword evidence="4" id="KW-0808">Transferase</keyword>
<evidence type="ECO:0000313" key="10">
    <source>
        <dbReference type="Proteomes" id="UP001597327"/>
    </source>
</evidence>
<dbReference type="Gene3D" id="1.10.287.130">
    <property type="match status" value="1"/>
</dbReference>
<feature type="transmembrane region" description="Helical" evidence="7">
    <location>
        <begin position="72"/>
        <end position="94"/>
    </location>
</feature>
<dbReference type="RefSeq" id="WP_188318780.1">
    <property type="nucleotide sequence ID" value="NZ_VORA01000001.1"/>
</dbReference>
<keyword evidence="7" id="KW-0812">Transmembrane</keyword>
<keyword evidence="9" id="KW-0547">Nucleotide-binding</keyword>
<dbReference type="Proteomes" id="UP001597327">
    <property type="component" value="Unassembled WGS sequence"/>
</dbReference>
<evidence type="ECO:0000256" key="3">
    <source>
        <dbReference type="ARBA" id="ARBA00022553"/>
    </source>
</evidence>
<dbReference type="SUPFAM" id="SSF47384">
    <property type="entry name" value="Homodimeric domain of signal transducing histidine kinase"/>
    <property type="match status" value="1"/>
</dbReference>
<dbReference type="SUPFAM" id="SSF55874">
    <property type="entry name" value="ATPase domain of HSP90 chaperone/DNA topoisomerase II/histidine kinase"/>
    <property type="match status" value="1"/>
</dbReference>
<dbReference type="SMART" id="SM00387">
    <property type="entry name" value="HATPase_c"/>
    <property type="match status" value="1"/>
</dbReference>
<name>A0ABW4JTV2_9HYPH</name>
<keyword evidence="5" id="KW-0418">Kinase</keyword>
<evidence type="ECO:0000256" key="4">
    <source>
        <dbReference type="ARBA" id="ARBA00022679"/>
    </source>
</evidence>
<evidence type="ECO:0000313" key="9">
    <source>
        <dbReference type="EMBL" id="MFD1694873.1"/>
    </source>
</evidence>
<sequence>MPSSKSFPVSAVPAWMIRLAQAWSGQLDALLHPCAQTDSLEAPRHRIFLSGCFLTAAAGMVLLPLHLALSPGLNLVLVAASAWALAHLPLALYLSQTGRLARAYGMSSMIFAVFLTAVAWLTGGLSSFALVWLAVVPMEAALSGSRRIILASAGLCLAVLCALAVLPAAPASLLHGFPGGYQTLGTIVVATGASLYMIALALRLTLAHARQTKRAGEDRRRLADLSSMTRDVTCHLRADGNAEVVSGSIAALLEISPSRGRVVHGDWLFQRVLVGDRPAYLTALADAREGKALGDLTLRLRTGSAEPGEAGDSAIRSFRLTFHRRPAEGTERDAQVFVTLARAADLAADPANEPRDVPRARRAGSESAPFLATAAHELRTPLNAIIGFSDILRDRDGGLDPARQADYAELIHRSGRHLLQVVNDMLDSSALQSGARKLTIEPVDLGRVVDECVEMLAPIAAERSVILEPRTPSEWPVVAADAGALRQVFINLLGNAIKFSEPGRHVRFDCSVVEGEAQVAVIDQGCGIRAEDLAKLGTPFMRGNVPLSRRASGTDLPDPAGAGLGLSIARGLCDLHGGHLDLSSRPGQGTTARVSLPLGAPKQVGARRKAAPAGLATGQGLAAPVQASTQRLDEPSVGGLAAQAFAMARRMSAAVDSSSATQGPRTRGENGDYRKSA</sequence>
<dbReference type="InterPro" id="IPR003594">
    <property type="entry name" value="HATPase_dom"/>
</dbReference>
<feature type="transmembrane region" description="Helical" evidence="7">
    <location>
        <begin position="148"/>
        <end position="169"/>
    </location>
</feature>
<comment type="caution">
    <text evidence="9">The sequence shown here is derived from an EMBL/GenBank/DDBJ whole genome shotgun (WGS) entry which is preliminary data.</text>
</comment>
<protein>
    <recommendedName>
        <fullName evidence="2">histidine kinase</fullName>
        <ecNumber evidence="2">2.7.13.3</ecNumber>
    </recommendedName>
</protein>
<organism evidence="9 10">
    <name type="scientific">Roseibium aestuarii</name>
    <dbReference type="NCBI Taxonomy" id="2600299"/>
    <lineage>
        <taxon>Bacteria</taxon>
        <taxon>Pseudomonadati</taxon>
        <taxon>Pseudomonadota</taxon>
        <taxon>Alphaproteobacteria</taxon>
        <taxon>Hyphomicrobiales</taxon>
        <taxon>Stappiaceae</taxon>
        <taxon>Roseibium</taxon>
    </lineage>
</organism>
<dbReference type="Gene3D" id="3.30.565.10">
    <property type="entry name" value="Histidine kinase-like ATPase, C-terminal domain"/>
    <property type="match status" value="1"/>
</dbReference>
<accession>A0ABW4JTV2</accession>
<dbReference type="PANTHER" id="PTHR43047">
    <property type="entry name" value="TWO-COMPONENT HISTIDINE PROTEIN KINASE"/>
    <property type="match status" value="1"/>
</dbReference>
<dbReference type="PROSITE" id="PS50109">
    <property type="entry name" value="HIS_KIN"/>
    <property type="match status" value="1"/>
</dbReference>
<keyword evidence="10" id="KW-1185">Reference proteome</keyword>